<dbReference type="NCBIfam" id="TIGR02824">
    <property type="entry name" value="quinone_pig3"/>
    <property type="match status" value="1"/>
</dbReference>
<dbReference type="OrthoDB" id="203908at2759"/>
<dbReference type="Gene3D" id="3.40.50.720">
    <property type="entry name" value="NAD(P)-binding Rossmann-like Domain"/>
    <property type="match status" value="1"/>
</dbReference>
<evidence type="ECO:0000313" key="5">
    <source>
        <dbReference type="Proteomes" id="UP000284842"/>
    </source>
</evidence>
<evidence type="ECO:0000313" key="4">
    <source>
        <dbReference type="EMBL" id="PPR05387.1"/>
    </source>
</evidence>
<feature type="domain" description="Enoyl reductase (ER)" evidence="3">
    <location>
        <begin position="11"/>
        <end position="332"/>
    </location>
</feature>
<dbReference type="EMBL" id="NHTK01000814">
    <property type="protein sequence ID" value="PPR05387.1"/>
    <property type="molecule type" value="Genomic_DNA"/>
</dbReference>
<keyword evidence="5" id="KW-1185">Reference proteome</keyword>
<gene>
    <name evidence="4" type="ORF">CVT24_008001</name>
</gene>
<evidence type="ECO:0000256" key="2">
    <source>
        <dbReference type="ARBA" id="ARBA00023002"/>
    </source>
</evidence>
<dbReference type="STRING" id="181874.A0A409YQV2"/>
<name>A0A409YQV2_9AGAR</name>
<dbReference type="InterPro" id="IPR014189">
    <property type="entry name" value="Quinone_OxRdtase_PIG3"/>
</dbReference>
<comment type="caution">
    <text evidence="4">The sequence shown here is derived from an EMBL/GenBank/DDBJ whole genome shotgun (WGS) entry which is preliminary data.</text>
</comment>
<proteinExistence type="predicted"/>
<keyword evidence="2" id="KW-0560">Oxidoreductase</keyword>
<dbReference type="SMART" id="SM00829">
    <property type="entry name" value="PKS_ER"/>
    <property type="match status" value="1"/>
</dbReference>
<keyword evidence="1" id="KW-0521">NADP</keyword>
<sequence length="335" mass="36337">MRAVLVKDGKGPSGSLHIGEVPIPVIGNREVLVKIKAFGLNRMDISQREGKYPPPPGSSTILGVEFSGTIESISPDVRNWQVGDEVLGLAGGGAYAEFIAVKQTHIIRKPNYLSWVDAASIPEVFLTAFQALVVIGQVGSNDNVLVHAAASGVGIAAIQLARIYGAHKVIGTTSTQTKIDWLLKLPNGPTDAINYKTQDFALVSKQITGNKGVNVVIDFVGKTHFNKNIDVLAVDGRMTMLSLLSGTTVEEVNLMPILYKRLHIEGSTLRSRSVEYQANLISRFRDEVFAKITGEAGPGPIRTFIHKVYSWNDIRLAHEEMEANNNSGKIVVEVD</sequence>
<evidence type="ECO:0000259" key="3">
    <source>
        <dbReference type="SMART" id="SM00829"/>
    </source>
</evidence>
<accession>A0A409YQV2</accession>
<dbReference type="PANTHER" id="PTHR48106">
    <property type="entry name" value="QUINONE OXIDOREDUCTASE PIG3-RELATED"/>
    <property type="match status" value="1"/>
</dbReference>
<dbReference type="GO" id="GO:0070402">
    <property type="term" value="F:NADPH binding"/>
    <property type="evidence" value="ECO:0007669"/>
    <property type="project" value="TreeGrafter"/>
</dbReference>
<evidence type="ECO:0000256" key="1">
    <source>
        <dbReference type="ARBA" id="ARBA00022857"/>
    </source>
</evidence>
<dbReference type="InterPro" id="IPR011032">
    <property type="entry name" value="GroES-like_sf"/>
</dbReference>
<dbReference type="InParanoid" id="A0A409YQV2"/>
<dbReference type="SUPFAM" id="SSF51735">
    <property type="entry name" value="NAD(P)-binding Rossmann-fold domains"/>
    <property type="match status" value="1"/>
</dbReference>
<protein>
    <recommendedName>
        <fullName evidence="3">Enoyl reductase (ER) domain-containing protein</fullName>
    </recommendedName>
</protein>
<dbReference type="GO" id="GO:0016651">
    <property type="term" value="F:oxidoreductase activity, acting on NAD(P)H"/>
    <property type="evidence" value="ECO:0007669"/>
    <property type="project" value="TreeGrafter"/>
</dbReference>
<dbReference type="SUPFAM" id="SSF50129">
    <property type="entry name" value="GroES-like"/>
    <property type="match status" value="1"/>
</dbReference>
<organism evidence="4 5">
    <name type="scientific">Panaeolus cyanescens</name>
    <dbReference type="NCBI Taxonomy" id="181874"/>
    <lineage>
        <taxon>Eukaryota</taxon>
        <taxon>Fungi</taxon>
        <taxon>Dikarya</taxon>
        <taxon>Basidiomycota</taxon>
        <taxon>Agaricomycotina</taxon>
        <taxon>Agaricomycetes</taxon>
        <taxon>Agaricomycetidae</taxon>
        <taxon>Agaricales</taxon>
        <taxon>Agaricineae</taxon>
        <taxon>Galeropsidaceae</taxon>
        <taxon>Panaeolus</taxon>
    </lineage>
</organism>
<reference evidence="4 5" key="1">
    <citation type="journal article" date="2018" name="Evol. Lett.">
        <title>Horizontal gene cluster transfer increased hallucinogenic mushroom diversity.</title>
        <authorList>
            <person name="Reynolds H.T."/>
            <person name="Vijayakumar V."/>
            <person name="Gluck-Thaler E."/>
            <person name="Korotkin H.B."/>
            <person name="Matheny P.B."/>
            <person name="Slot J.C."/>
        </authorList>
    </citation>
    <scope>NUCLEOTIDE SEQUENCE [LARGE SCALE GENOMIC DNA]</scope>
    <source>
        <strain evidence="4 5">2629</strain>
    </source>
</reference>
<dbReference type="InterPro" id="IPR020843">
    <property type="entry name" value="ER"/>
</dbReference>
<dbReference type="Pfam" id="PF00107">
    <property type="entry name" value="ADH_zinc_N"/>
    <property type="match status" value="1"/>
</dbReference>
<dbReference type="AlphaFoldDB" id="A0A409YQV2"/>
<dbReference type="CDD" id="cd05276">
    <property type="entry name" value="p53_inducible_oxidoreductase"/>
    <property type="match status" value="1"/>
</dbReference>
<dbReference type="InterPro" id="IPR036291">
    <property type="entry name" value="NAD(P)-bd_dom_sf"/>
</dbReference>
<dbReference type="InterPro" id="IPR013149">
    <property type="entry name" value="ADH-like_C"/>
</dbReference>
<dbReference type="Pfam" id="PF08240">
    <property type="entry name" value="ADH_N"/>
    <property type="match status" value="1"/>
</dbReference>
<dbReference type="PANTHER" id="PTHR48106:SF18">
    <property type="entry name" value="QUINONE OXIDOREDUCTASE PIG3"/>
    <property type="match status" value="1"/>
</dbReference>
<dbReference type="InterPro" id="IPR013154">
    <property type="entry name" value="ADH-like_N"/>
</dbReference>
<dbReference type="Gene3D" id="3.90.180.10">
    <property type="entry name" value="Medium-chain alcohol dehydrogenases, catalytic domain"/>
    <property type="match status" value="1"/>
</dbReference>
<dbReference type="Proteomes" id="UP000284842">
    <property type="component" value="Unassembled WGS sequence"/>
</dbReference>